<dbReference type="Gene3D" id="3.30.420.40">
    <property type="match status" value="1"/>
</dbReference>
<reference evidence="3" key="1">
    <citation type="submission" date="2022-12" db="EMBL/GenBank/DDBJ databases">
        <title>Peptostreptococcus.</title>
        <authorList>
            <person name="Lee S.H."/>
        </authorList>
    </citation>
    <scope>NUCLEOTIDE SEQUENCE</scope>
    <source>
        <strain evidence="3">CBA3647</strain>
    </source>
</reference>
<dbReference type="RefSeq" id="WP_269312444.1">
    <property type="nucleotide sequence ID" value="NZ_CP114052.1"/>
</dbReference>
<dbReference type="Proteomes" id="UP001164187">
    <property type="component" value="Chromosome"/>
</dbReference>
<name>A0ABY7JTF5_9FIRM</name>
<dbReference type="PANTHER" id="PTHR30005">
    <property type="entry name" value="EXOPOLYPHOSPHATASE"/>
    <property type="match status" value="1"/>
</dbReference>
<dbReference type="CDD" id="cd24052">
    <property type="entry name" value="ASKHA_NBD_HpPPX-GppA-like"/>
    <property type="match status" value="1"/>
</dbReference>
<keyword evidence="4" id="KW-1185">Reference proteome</keyword>
<dbReference type="Gene3D" id="3.30.420.150">
    <property type="entry name" value="Exopolyphosphatase. Domain 2"/>
    <property type="match status" value="1"/>
</dbReference>
<dbReference type="InterPro" id="IPR050273">
    <property type="entry name" value="GppA/Ppx_hydrolase"/>
</dbReference>
<comment type="similarity">
    <text evidence="1">Belongs to the GppA/Ppx family.</text>
</comment>
<feature type="domain" description="Ppx/GppA phosphatase N-terminal" evidence="2">
    <location>
        <begin position="17"/>
        <end position="295"/>
    </location>
</feature>
<dbReference type="SUPFAM" id="SSF53067">
    <property type="entry name" value="Actin-like ATPase domain"/>
    <property type="match status" value="2"/>
</dbReference>
<dbReference type="PANTHER" id="PTHR30005:SF0">
    <property type="entry name" value="RETROGRADE REGULATION PROTEIN 2"/>
    <property type="match status" value="1"/>
</dbReference>
<evidence type="ECO:0000313" key="4">
    <source>
        <dbReference type="Proteomes" id="UP001164187"/>
    </source>
</evidence>
<proteinExistence type="inferred from homology"/>
<evidence type="ECO:0000256" key="1">
    <source>
        <dbReference type="ARBA" id="ARBA00007125"/>
    </source>
</evidence>
<dbReference type="Pfam" id="PF02541">
    <property type="entry name" value="Ppx-GppA"/>
    <property type="match status" value="1"/>
</dbReference>
<organism evidence="3 4">
    <name type="scientific">Peptostreptococcus equinus</name>
    <dbReference type="NCBI Taxonomy" id="3003601"/>
    <lineage>
        <taxon>Bacteria</taxon>
        <taxon>Bacillati</taxon>
        <taxon>Bacillota</taxon>
        <taxon>Clostridia</taxon>
        <taxon>Peptostreptococcales</taxon>
        <taxon>Peptostreptococcaceae</taxon>
        <taxon>Peptostreptococcus</taxon>
    </lineage>
</organism>
<gene>
    <name evidence="3" type="ORF">O0R46_04745</name>
</gene>
<dbReference type="InterPro" id="IPR003695">
    <property type="entry name" value="Ppx_GppA_N"/>
</dbReference>
<protein>
    <submittedName>
        <fullName evidence="3">Phosphatase</fullName>
    </submittedName>
</protein>
<evidence type="ECO:0000313" key="3">
    <source>
        <dbReference type="EMBL" id="WAW15764.1"/>
    </source>
</evidence>
<dbReference type="InterPro" id="IPR043129">
    <property type="entry name" value="ATPase_NBD"/>
</dbReference>
<dbReference type="EMBL" id="CP114052">
    <property type="protein sequence ID" value="WAW15764.1"/>
    <property type="molecule type" value="Genomic_DNA"/>
</dbReference>
<evidence type="ECO:0000259" key="2">
    <source>
        <dbReference type="Pfam" id="PF02541"/>
    </source>
</evidence>
<accession>A0ABY7JTF5</accession>
<sequence>MSYAVIDIGANTIRLSIFAIEKEKPILLFNKNQTAGLANYNIDGELSQAGIDTLIKVLGKYQKILSYYRTEKDYIFATASLRNVGNSKEVIKKVKEELDIKIDLLNGKQEANLGFLGISTSVKNLESGITVDIGGGSTEIVYFKDEKIEDVFNLDDGCLSLHKKFVKGIVPTKEELDLISEYIDDKFIEFSDIPKDIDRLVGIGGTIRSTGKILKELNVTNNKNAFKVYDVYYLISLLNKNDQETYKSILKVSPDRIHTILTGLMIFKKICETFKIKDINVSNFGIREGYLIDKIK</sequence>